<accession>A0A7J5TTH7</accession>
<proteinExistence type="predicted"/>
<dbReference type="RefSeq" id="WP_152126532.1">
    <property type="nucleotide sequence ID" value="NZ_WELI01000012.1"/>
</dbReference>
<sequence>MNYQLNTEEILATAPEQGGAPYDDLGSGSTAGYGATDADAVGRGDDMDDDELLDEEDDDNTDPLGDEMEEDFDNDTTSTGRSDY</sequence>
<evidence type="ECO:0000313" key="2">
    <source>
        <dbReference type="EMBL" id="KAB7727069.1"/>
    </source>
</evidence>
<dbReference type="AlphaFoldDB" id="A0A7J5TTH7"/>
<comment type="caution">
    <text evidence="2">The sequence shown here is derived from an EMBL/GenBank/DDBJ whole genome shotgun (WGS) entry which is preliminary data.</text>
</comment>
<gene>
    <name evidence="2" type="ORF">F5984_22805</name>
</gene>
<organism evidence="2 3">
    <name type="scientific">Rudanella paleaurantiibacter</name>
    <dbReference type="NCBI Taxonomy" id="2614655"/>
    <lineage>
        <taxon>Bacteria</taxon>
        <taxon>Pseudomonadati</taxon>
        <taxon>Bacteroidota</taxon>
        <taxon>Cytophagia</taxon>
        <taxon>Cytophagales</taxon>
        <taxon>Cytophagaceae</taxon>
        <taxon>Rudanella</taxon>
    </lineage>
</organism>
<reference evidence="2 3" key="1">
    <citation type="submission" date="2019-10" db="EMBL/GenBank/DDBJ databases">
        <title>Rudanella paleaurantiibacter sp. nov., isolated from sludge.</title>
        <authorList>
            <person name="Xu S.Q."/>
        </authorList>
    </citation>
    <scope>NUCLEOTIDE SEQUENCE [LARGE SCALE GENOMIC DNA]</scope>
    <source>
        <strain evidence="2 3">HX-22-17</strain>
    </source>
</reference>
<protein>
    <submittedName>
        <fullName evidence="2">Adhesin</fullName>
    </submittedName>
</protein>
<keyword evidence="3" id="KW-1185">Reference proteome</keyword>
<dbReference type="EMBL" id="WELI01000012">
    <property type="protein sequence ID" value="KAB7727069.1"/>
    <property type="molecule type" value="Genomic_DNA"/>
</dbReference>
<evidence type="ECO:0000256" key="1">
    <source>
        <dbReference type="SAM" id="MobiDB-lite"/>
    </source>
</evidence>
<feature type="compositionally biased region" description="Polar residues" evidence="1">
    <location>
        <begin position="75"/>
        <end position="84"/>
    </location>
</feature>
<evidence type="ECO:0000313" key="3">
    <source>
        <dbReference type="Proteomes" id="UP000488299"/>
    </source>
</evidence>
<feature type="region of interest" description="Disordered" evidence="1">
    <location>
        <begin position="1"/>
        <end position="84"/>
    </location>
</feature>
<dbReference type="Proteomes" id="UP000488299">
    <property type="component" value="Unassembled WGS sequence"/>
</dbReference>
<feature type="compositionally biased region" description="Acidic residues" evidence="1">
    <location>
        <begin position="46"/>
        <end position="74"/>
    </location>
</feature>
<name>A0A7J5TTH7_9BACT</name>